<dbReference type="Pfam" id="PF00067">
    <property type="entry name" value="p450"/>
    <property type="match status" value="1"/>
</dbReference>
<protein>
    <submittedName>
        <fullName evidence="9">Cytochrome P450</fullName>
    </submittedName>
</protein>
<dbReference type="AlphaFoldDB" id="M5FRK0"/>
<dbReference type="InterPro" id="IPR017972">
    <property type="entry name" value="Cyt_P450_CS"/>
</dbReference>
<dbReference type="InterPro" id="IPR002403">
    <property type="entry name" value="Cyt_P450_E_grp-IV"/>
</dbReference>
<name>M5FRK0_DACPD</name>
<keyword evidence="5 7" id="KW-0408">Iron</keyword>
<evidence type="ECO:0000256" key="2">
    <source>
        <dbReference type="ARBA" id="ARBA00010617"/>
    </source>
</evidence>
<dbReference type="OMA" id="ECEADNQ"/>
<evidence type="ECO:0000256" key="8">
    <source>
        <dbReference type="RuleBase" id="RU000461"/>
    </source>
</evidence>
<dbReference type="GO" id="GO:0005506">
    <property type="term" value="F:iron ion binding"/>
    <property type="evidence" value="ECO:0007669"/>
    <property type="project" value="InterPro"/>
</dbReference>
<dbReference type="CDD" id="cd11041">
    <property type="entry name" value="CYP503A1-like"/>
    <property type="match status" value="1"/>
</dbReference>
<keyword evidence="4 8" id="KW-0560">Oxidoreductase</keyword>
<evidence type="ECO:0000256" key="7">
    <source>
        <dbReference type="PIRSR" id="PIRSR602403-1"/>
    </source>
</evidence>
<dbReference type="GeneID" id="63685558"/>
<feature type="binding site" description="axial binding residue" evidence="7">
    <location>
        <position position="438"/>
    </location>
    <ligand>
        <name>heme</name>
        <dbReference type="ChEBI" id="CHEBI:30413"/>
    </ligand>
    <ligandPart>
        <name>Fe</name>
        <dbReference type="ChEBI" id="CHEBI:18248"/>
    </ligandPart>
</feature>
<dbReference type="GO" id="GO:0004497">
    <property type="term" value="F:monooxygenase activity"/>
    <property type="evidence" value="ECO:0007669"/>
    <property type="project" value="UniProtKB-KW"/>
</dbReference>
<sequence length="495" mass="56669">MAIQWSIILSAIVVLFLIALLSRSRRSSAPVLTSDWFFGYLTLFRMLTQYNDLLVEGYAKFNKHAFQLPGIRGWIVFVGRELYDDLRKAKDDTLSFSEEITDTISMEYTIGRAYATDLWHNAVIRKQMTQALGPKFPEVYDETVCAFEDELRLSRTEWNSVHAHGLILSVICRASNRLFVGLPLCRDPVYTQISRDFSGTVIAAGVTISLFPKLLKPLVGRWVTAAPRARRRFEKFLVPMIEERRRKEQEMGELWEKEKPSDLLQWLLDASKEHNPTAEDITTRILGINFGAMHTTALGFLHVLYWLAAHPEYAPVLREDVDHALANYGWTKEALGKMHKLDSFIKECMRFTGLTVTAMGRKAVKDVILSDGTFVPKGAKVVMNAWSIQHDPAVFYKPLEFDPWRYSSRIARGESEALNSLATASGEFFLWGGGAHVCPGRYFASQEMKTMLLVIVSRYDVKFEGLPKRVRPKDTWTSFSCLPDLKQRVMFKRRE</sequence>
<evidence type="ECO:0000256" key="6">
    <source>
        <dbReference type="ARBA" id="ARBA00023033"/>
    </source>
</evidence>
<comment type="cofactor">
    <cofactor evidence="1 7">
        <name>heme</name>
        <dbReference type="ChEBI" id="CHEBI:30413"/>
    </cofactor>
</comment>
<keyword evidence="7 8" id="KW-0349">Heme</keyword>
<dbReference type="PANTHER" id="PTHR46206:SF1">
    <property type="entry name" value="P450, PUTATIVE (EUROFUNG)-RELATED"/>
    <property type="match status" value="1"/>
</dbReference>
<dbReference type="OrthoDB" id="1844152at2759"/>
<evidence type="ECO:0000256" key="5">
    <source>
        <dbReference type="ARBA" id="ARBA00023004"/>
    </source>
</evidence>
<dbReference type="PROSITE" id="PS00086">
    <property type="entry name" value="CYTOCHROME_P450"/>
    <property type="match status" value="1"/>
</dbReference>
<evidence type="ECO:0000256" key="3">
    <source>
        <dbReference type="ARBA" id="ARBA00022723"/>
    </source>
</evidence>
<evidence type="ECO:0000256" key="1">
    <source>
        <dbReference type="ARBA" id="ARBA00001971"/>
    </source>
</evidence>
<reference evidence="9 10" key="1">
    <citation type="journal article" date="2012" name="Science">
        <title>The Paleozoic origin of enzymatic lignin decomposition reconstructed from 31 fungal genomes.</title>
        <authorList>
            <person name="Floudas D."/>
            <person name="Binder M."/>
            <person name="Riley R."/>
            <person name="Barry K."/>
            <person name="Blanchette R.A."/>
            <person name="Henrissat B."/>
            <person name="Martinez A.T."/>
            <person name="Otillar R."/>
            <person name="Spatafora J.W."/>
            <person name="Yadav J.S."/>
            <person name="Aerts A."/>
            <person name="Benoit I."/>
            <person name="Boyd A."/>
            <person name="Carlson A."/>
            <person name="Copeland A."/>
            <person name="Coutinho P.M."/>
            <person name="de Vries R.P."/>
            <person name="Ferreira P."/>
            <person name="Findley K."/>
            <person name="Foster B."/>
            <person name="Gaskell J."/>
            <person name="Glotzer D."/>
            <person name="Gorecki P."/>
            <person name="Heitman J."/>
            <person name="Hesse C."/>
            <person name="Hori C."/>
            <person name="Igarashi K."/>
            <person name="Jurgens J.A."/>
            <person name="Kallen N."/>
            <person name="Kersten P."/>
            <person name="Kohler A."/>
            <person name="Kuees U."/>
            <person name="Kumar T.K.A."/>
            <person name="Kuo A."/>
            <person name="LaButti K."/>
            <person name="Larrondo L.F."/>
            <person name="Lindquist E."/>
            <person name="Ling A."/>
            <person name="Lombard V."/>
            <person name="Lucas S."/>
            <person name="Lundell T."/>
            <person name="Martin R."/>
            <person name="McLaughlin D.J."/>
            <person name="Morgenstern I."/>
            <person name="Morin E."/>
            <person name="Murat C."/>
            <person name="Nagy L.G."/>
            <person name="Nolan M."/>
            <person name="Ohm R.A."/>
            <person name="Patyshakuliyeva A."/>
            <person name="Rokas A."/>
            <person name="Ruiz-Duenas F.J."/>
            <person name="Sabat G."/>
            <person name="Salamov A."/>
            <person name="Samejima M."/>
            <person name="Schmutz J."/>
            <person name="Slot J.C."/>
            <person name="St John F."/>
            <person name="Stenlid J."/>
            <person name="Sun H."/>
            <person name="Sun S."/>
            <person name="Syed K."/>
            <person name="Tsang A."/>
            <person name="Wiebenga A."/>
            <person name="Young D."/>
            <person name="Pisabarro A."/>
            <person name="Eastwood D.C."/>
            <person name="Martin F."/>
            <person name="Cullen D."/>
            <person name="Grigoriev I.V."/>
            <person name="Hibbett D.S."/>
        </authorList>
    </citation>
    <scope>NUCLEOTIDE SEQUENCE [LARGE SCALE GENOMIC DNA]</scope>
    <source>
        <strain evidence="9 10">DJM-731 SS1</strain>
    </source>
</reference>
<gene>
    <name evidence="9" type="ORF">DACRYDRAFT_117942</name>
</gene>
<dbReference type="PRINTS" id="PR00465">
    <property type="entry name" value="EP450IV"/>
</dbReference>
<dbReference type="GO" id="GO:0016705">
    <property type="term" value="F:oxidoreductase activity, acting on paired donors, with incorporation or reduction of molecular oxygen"/>
    <property type="evidence" value="ECO:0007669"/>
    <property type="project" value="InterPro"/>
</dbReference>
<dbReference type="Gene3D" id="1.10.630.10">
    <property type="entry name" value="Cytochrome P450"/>
    <property type="match status" value="1"/>
</dbReference>
<comment type="similarity">
    <text evidence="2 8">Belongs to the cytochrome P450 family.</text>
</comment>
<dbReference type="GO" id="GO:0020037">
    <property type="term" value="F:heme binding"/>
    <property type="evidence" value="ECO:0007669"/>
    <property type="project" value="InterPro"/>
</dbReference>
<keyword evidence="3 7" id="KW-0479">Metal-binding</keyword>
<dbReference type="InterPro" id="IPR036396">
    <property type="entry name" value="Cyt_P450_sf"/>
</dbReference>
<keyword evidence="10" id="KW-1185">Reference proteome</keyword>
<dbReference type="SUPFAM" id="SSF48264">
    <property type="entry name" value="Cytochrome P450"/>
    <property type="match status" value="1"/>
</dbReference>
<dbReference type="STRING" id="1858805.M5FRK0"/>
<dbReference type="PANTHER" id="PTHR46206">
    <property type="entry name" value="CYTOCHROME P450"/>
    <property type="match status" value="1"/>
</dbReference>
<evidence type="ECO:0000313" key="9">
    <source>
        <dbReference type="EMBL" id="EJT99780.1"/>
    </source>
</evidence>
<dbReference type="HOGENOM" id="CLU_022195_0_2_1"/>
<organism evidence="9 10">
    <name type="scientific">Dacryopinax primogenitus (strain DJM 731)</name>
    <name type="common">Brown rot fungus</name>
    <dbReference type="NCBI Taxonomy" id="1858805"/>
    <lineage>
        <taxon>Eukaryota</taxon>
        <taxon>Fungi</taxon>
        <taxon>Dikarya</taxon>
        <taxon>Basidiomycota</taxon>
        <taxon>Agaricomycotina</taxon>
        <taxon>Dacrymycetes</taxon>
        <taxon>Dacrymycetales</taxon>
        <taxon>Dacrymycetaceae</taxon>
        <taxon>Dacryopinax</taxon>
    </lineage>
</organism>
<dbReference type="Proteomes" id="UP000030653">
    <property type="component" value="Unassembled WGS sequence"/>
</dbReference>
<proteinExistence type="inferred from homology"/>
<evidence type="ECO:0000313" key="10">
    <source>
        <dbReference type="Proteomes" id="UP000030653"/>
    </source>
</evidence>
<evidence type="ECO:0000256" key="4">
    <source>
        <dbReference type="ARBA" id="ARBA00023002"/>
    </source>
</evidence>
<keyword evidence="6 8" id="KW-0503">Monooxygenase</keyword>
<dbReference type="EMBL" id="JH795869">
    <property type="protein sequence ID" value="EJT99780.1"/>
    <property type="molecule type" value="Genomic_DNA"/>
</dbReference>
<accession>M5FRK0</accession>
<dbReference type="RefSeq" id="XP_040626678.1">
    <property type="nucleotide sequence ID" value="XM_040770496.1"/>
</dbReference>
<dbReference type="InterPro" id="IPR001128">
    <property type="entry name" value="Cyt_P450"/>
</dbReference>